<evidence type="ECO:0000256" key="2">
    <source>
        <dbReference type="ARBA" id="ARBA00023242"/>
    </source>
</evidence>
<feature type="compositionally biased region" description="Basic and acidic residues" evidence="3">
    <location>
        <begin position="44"/>
        <end position="53"/>
    </location>
</feature>
<evidence type="ECO:0000313" key="6">
    <source>
        <dbReference type="Proteomes" id="UP000186303"/>
    </source>
</evidence>
<feature type="compositionally biased region" description="Polar residues" evidence="3">
    <location>
        <begin position="126"/>
        <end position="143"/>
    </location>
</feature>
<dbReference type="STRING" id="1230383.A0A1M8A3Z9"/>
<feature type="compositionally biased region" description="Basic residues" evidence="3">
    <location>
        <begin position="239"/>
        <end position="259"/>
    </location>
</feature>
<dbReference type="Proteomes" id="UP000186303">
    <property type="component" value="Chromosome 2"/>
</dbReference>
<feature type="region of interest" description="Disordered" evidence="3">
    <location>
        <begin position="44"/>
        <end position="153"/>
    </location>
</feature>
<feature type="domain" description="Fcf2 pre-rRNA processing C-terminal" evidence="4">
    <location>
        <begin position="151"/>
        <end position="232"/>
    </location>
</feature>
<feature type="region of interest" description="Disordered" evidence="3">
    <location>
        <begin position="226"/>
        <end position="259"/>
    </location>
</feature>
<feature type="compositionally biased region" description="Basic and acidic residues" evidence="3">
    <location>
        <begin position="70"/>
        <end position="79"/>
    </location>
</feature>
<dbReference type="PANTHER" id="PTHR21686">
    <property type="entry name" value="DEOXYNUCLEOTIDYLTRANSFERASE TERMINAL-INTERACTING PROTEIN 2"/>
    <property type="match status" value="1"/>
</dbReference>
<dbReference type="OMA" id="AGPKWFG"/>
<evidence type="ECO:0000313" key="5">
    <source>
        <dbReference type="EMBL" id="SHO77188.1"/>
    </source>
</evidence>
<feature type="compositionally biased region" description="Polar residues" evidence="3">
    <location>
        <begin position="54"/>
        <end position="66"/>
    </location>
</feature>
<protein>
    <submittedName>
        <fullName evidence="5">Similar to S.cerevisiae protein FCF2 (Nucleolar protein involved in the early steps of 35S rRNA processing)</fullName>
    </submittedName>
</protein>
<dbReference type="EMBL" id="LT671822">
    <property type="protein sequence ID" value="SHO77188.1"/>
    <property type="molecule type" value="Genomic_DNA"/>
</dbReference>
<gene>
    <name evidence="5" type="ORF">MSYG_1529</name>
</gene>
<dbReference type="InterPro" id="IPR039883">
    <property type="entry name" value="Fcf2/DNTTIP2"/>
</dbReference>
<dbReference type="GO" id="GO:0005730">
    <property type="term" value="C:nucleolus"/>
    <property type="evidence" value="ECO:0007669"/>
    <property type="project" value="UniProtKB-SubCell"/>
</dbReference>
<organism evidence="5 6">
    <name type="scientific">Malassezia sympodialis (strain ATCC 42132)</name>
    <name type="common">Atopic eczema-associated yeast</name>
    <dbReference type="NCBI Taxonomy" id="1230383"/>
    <lineage>
        <taxon>Eukaryota</taxon>
        <taxon>Fungi</taxon>
        <taxon>Dikarya</taxon>
        <taxon>Basidiomycota</taxon>
        <taxon>Ustilaginomycotina</taxon>
        <taxon>Malasseziomycetes</taxon>
        <taxon>Malasseziales</taxon>
        <taxon>Malasseziaceae</taxon>
        <taxon>Malassezia</taxon>
    </lineage>
</organism>
<evidence type="ECO:0000256" key="1">
    <source>
        <dbReference type="ARBA" id="ARBA00004604"/>
    </source>
</evidence>
<name>A0A1M8A3Z9_MALS4</name>
<dbReference type="PANTHER" id="PTHR21686:SF12">
    <property type="entry name" value="DEOXYNUCLEOTIDYLTRANSFERASE TERMINAL-INTERACTING PROTEIN 2"/>
    <property type="match status" value="1"/>
</dbReference>
<keyword evidence="2" id="KW-0539">Nucleus</keyword>
<accession>A0A1M8A3Z9</accession>
<proteinExistence type="predicted"/>
<dbReference type="AlphaFoldDB" id="A0A1M8A3Z9"/>
<dbReference type="GO" id="GO:0003723">
    <property type="term" value="F:RNA binding"/>
    <property type="evidence" value="ECO:0007669"/>
    <property type="project" value="TreeGrafter"/>
</dbReference>
<evidence type="ECO:0000256" key="3">
    <source>
        <dbReference type="SAM" id="MobiDB-lite"/>
    </source>
</evidence>
<reference evidence="6" key="1">
    <citation type="journal article" date="2017" name="Nucleic Acids Res.">
        <title>Proteogenomics produces comprehensive and highly accurate protein-coding gene annotation in a complete genome assembly of Malassezia sympodialis.</title>
        <authorList>
            <person name="Zhu Y."/>
            <person name="Engstroem P.G."/>
            <person name="Tellgren-Roth C."/>
            <person name="Baudo C.D."/>
            <person name="Kennell J.C."/>
            <person name="Sun S."/>
            <person name="Billmyre R.B."/>
            <person name="Schroeder M.S."/>
            <person name="Andersson A."/>
            <person name="Holm T."/>
            <person name="Sigurgeirsson B."/>
            <person name="Wu G."/>
            <person name="Sankaranarayanan S.R."/>
            <person name="Siddharthan R."/>
            <person name="Sanyal K."/>
            <person name="Lundeberg J."/>
            <person name="Nystedt B."/>
            <person name="Boekhout T."/>
            <person name="Dawson T.L. Jr."/>
            <person name="Heitman J."/>
            <person name="Scheynius A."/>
            <person name="Lehtioe J."/>
        </authorList>
    </citation>
    <scope>NUCLEOTIDE SEQUENCE [LARGE SCALE GENOMIC DNA]</scope>
    <source>
        <strain evidence="6">ATCC 42132</strain>
    </source>
</reference>
<sequence length="259" mass="28742">MTDDEDALLAASRKAYQTNAKLSTAEKSNQQVFLDGTDIIRFEDNDDDAHKCGTESTKPVKQSSIKKQGKQREKPREDLSDAALHALEVTSVTPSRRRSKREIEEFHAKSAGPKWFGMPAFGGASYKTSSKKAQTQGGKSSFTGGDAREATEKELRQQIQAIRLRNALDPKRFYRGSAGTGAERGMPAYAQLGRIVGGGLEPSSILNRSQRSETVVGELVRDSQSVSYSKRKFDELQRRRAAPARQKRGTSSRKRRHHS</sequence>
<dbReference type="InterPro" id="IPR014810">
    <property type="entry name" value="Fcf2_C"/>
</dbReference>
<dbReference type="VEuPathDB" id="FungiDB:MSYG_1529"/>
<dbReference type="OrthoDB" id="427886at2759"/>
<dbReference type="Pfam" id="PF08698">
    <property type="entry name" value="Fcf2"/>
    <property type="match status" value="1"/>
</dbReference>
<evidence type="ECO:0000259" key="4">
    <source>
        <dbReference type="Pfam" id="PF08698"/>
    </source>
</evidence>
<dbReference type="GO" id="GO:0006396">
    <property type="term" value="P:RNA processing"/>
    <property type="evidence" value="ECO:0007669"/>
    <property type="project" value="TreeGrafter"/>
</dbReference>
<comment type="subcellular location">
    <subcellularLocation>
        <location evidence="1">Nucleus</location>
        <location evidence="1">Nucleolus</location>
    </subcellularLocation>
</comment>
<keyword evidence="6" id="KW-1185">Reference proteome</keyword>